<dbReference type="Gene3D" id="3.30.420.10">
    <property type="entry name" value="Ribonuclease H-like superfamily/Ribonuclease H"/>
    <property type="match status" value="1"/>
</dbReference>
<protein>
    <recommendedName>
        <fullName evidence="1">Integrase catalytic domain-containing protein</fullName>
    </recommendedName>
</protein>
<name>A0A1S3XRU6_TOBAC</name>
<dbReference type="InterPro" id="IPR012337">
    <property type="entry name" value="RNaseH-like_sf"/>
</dbReference>
<proteinExistence type="predicted"/>
<dbReference type="AlphaFoldDB" id="A0A1S3XRU6"/>
<accession>A0A1S3XRU6</accession>
<dbReference type="GO" id="GO:0015074">
    <property type="term" value="P:DNA integration"/>
    <property type="evidence" value="ECO:0007669"/>
    <property type="project" value="InterPro"/>
</dbReference>
<dbReference type="PROSITE" id="PS50994">
    <property type="entry name" value="INTEGRASE"/>
    <property type="match status" value="1"/>
</dbReference>
<dbReference type="InterPro" id="IPR052160">
    <property type="entry name" value="Gypsy_RT_Integrase-like"/>
</dbReference>
<dbReference type="GO" id="GO:0003676">
    <property type="term" value="F:nucleic acid binding"/>
    <property type="evidence" value="ECO:0007669"/>
    <property type="project" value="InterPro"/>
</dbReference>
<feature type="domain" description="Integrase catalytic" evidence="1">
    <location>
        <begin position="1"/>
        <end position="166"/>
    </location>
</feature>
<dbReference type="PANTHER" id="PTHR47266">
    <property type="entry name" value="ENDONUCLEASE-RELATED"/>
    <property type="match status" value="1"/>
</dbReference>
<evidence type="ECO:0000313" key="2">
    <source>
        <dbReference type="RefSeq" id="XP_016442407.1"/>
    </source>
</evidence>
<sequence>MESFPDEQLLAVAIEEMPWYADIANYLASRIVEVVALPTNAAKGVIGFIRNNIFTLFGTLRDIISDGGTHFCNRAFARLLEKYGVRHKVATLYHQPKSGQVKVSNREIKSVLTKTVNATRTYWARKLDDALCSYRTTFKTPIGLSSYKLVFGKACHLPVELEHMALWELRQLNLDMETVGKSRVTELHELEEFRFQVFESTRLYKERMNMMHDKHILESNFEPGDLVSLYNSRLKLFSGKLKSRWSGPFRVMQVFPSGAVEIESKDGTNRFKVNGQRLKHFLRMIEEK</sequence>
<gene>
    <name evidence="2" type="primary">LOC107767826</name>
</gene>
<dbReference type="STRING" id="4097.A0A1S3XRU6"/>
<dbReference type="PaxDb" id="4097-A0A1S3XRU6"/>
<dbReference type="OrthoDB" id="2430298at2759"/>
<dbReference type="RefSeq" id="XP_016442407.1">
    <property type="nucleotide sequence ID" value="XM_016586921.1"/>
</dbReference>
<reference evidence="2" key="1">
    <citation type="submission" date="2025-08" db="UniProtKB">
        <authorList>
            <consortium name="RefSeq"/>
        </authorList>
    </citation>
    <scope>IDENTIFICATION</scope>
</reference>
<evidence type="ECO:0000259" key="1">
    <source>
        <dbReference type="PROSITE" id="PS50994"/>
    </source>
</evidence>
<dbReference type="KEGG" id="nta:107767826"/>
<dbReference type="SUPFAM" id="SSF53098">
    <property type="entry name" value="Ribonuclease H-like"/>
    <property type="match status" value="1"/>
</dbReference>
<dbReference type="InterPro" id="IPR001584">
    <property type="entry name" value="Integrase_cat-core"/>
</dbReference>
<organism evidence="2">
    <name type="scientific">Nicotiana tabacum</name>
    <name type="common">Common tobacco</name>
    <dbReference type="NCBI Taxonomy" id="4097"/>
    <lineage>
        <taxon>Eukaryota</taxon>
        <taxon>Viridiplantae</taxon>
        <taxon>Streptophyta</taxon>
        <taxon>Embryophyta</taxon>
        <taxon>Tracheophyta</taxon>
        <taxon>Spermatophyta</taxon>
        <taxon>Magnoliopsida</taxon>
        <taxon>eudicotyledons</taxon>
        <taxon>Gunneridae</taxon>
        <taxon>Pentapetalae</taxon>
        <taxon>asterids</taxon>
        <taxon>lamiids</taxon>
        <taxon>Solanales</taxon>
        <taxon>Solanaceae</taxon>
        <taxon>Nicotianoideae</taxon>
        <taxon>Nicotianeae</taxon>
        <taxon>Nicotiana</taxon>
    </lineage>
</organism>
<dbReference type="InterPro" id="IPR036397">
    <property type="entry name" value="RNaseH_sf"/>
</dbReference>